<dbReference type="SUPFAM" id="SSF55154">
    <property type="entry name" value="CYTH-like phosphatases"/>
    <property type="match status" value="1"/>
</dbReference>
<accession>A0A1C3H7E6</accession>
<dbReference type="InterPro" id="IPR012042">
    <property type="entry name" value="NeuTTM/CthTTM-like"/>
</dbReference>
<gene>
    <name evidence="3" type="ORF">CHUV0807_2523</name>
</gene>
<dbReference type="GO" id="GO:0004016">
    <property type="term" value="F:adenylate cyclase activity"/>
    <property type="evidence" value="ECO:0007669"/>
    <property type="project" value="UniProtKB-EC"/>
</dbReference>
<sequence>MPQEIERKYLVIGEAWRNLATGTHYRQGYLNSAKERTVRIRTIGEKAFLTIKSETRGIRRQEYEYPIPYDDAVQMLASLAEKPLIEKIRYKIPYEGQLWEIDEFLGENAGLIVAEIELADENQTFSKPAWIGKEVSADPRYYNANLVQRPYRLWDKND</sequence>
<dbReference type="Gene3D" id="2.40.320.10">
    <property type="entry name" value="Hypothetical Protein Pfu-838710-001"/>
    <property type="match status" value="1"/>
</dbReference>
<dbReference type="InterPro" id="IPR023577">
    <property type="entry name" value="CYTH_domain"/>
</dbReference>
<feature type="active site" description="Proton acceptor" evidence="1">
    <location>
        <position position="29"/>
    </location>
</feature>
<dbReference type="RefSeq" id="WP_079542359.1">
    <property type="nucleotide sequence ID" value="NZ_CAUPBE010000151.1"/>
</dbReference>
<dbReference type="InterPro" id="IPR033469">
    <property type="entry name" value="CYTH-like_dom_sf"/>
</dbReference>
<dbReference type="CDD" id="cd07891">
    <property type="entry name" value="CYTH-like_CthTTM-like_1"/>
    <property type="match status" value="1"/>
</dbReference>
<reference evidence="4" key="1">
    <citation type="submission" date="2016-04" db="EMBL/GenBank/DDBJ databases">
        <authorList>
            <person name="Tagini F."/>
        </authorList>
    </citation>
    <scope>NUCLEOTIDE SEQUENCE [LARGE SCALE GENOMIC DNA]</scope>
    <source>
        <strain evidence="4">CHUV0807</strain>
    </source>
</reference>
<dbReference type="PIRSF" id="PIRSF016487">
    <property type="entry name" value="CYTH_UCP016487"/>
    <property type="match status" value="1"/>
</dbReference>
<keyword evidence="3" id="KW-0456">Lyase</keyword>
<protein>
    <submittedName>
        <fullName evidence="3">Adenylate cyclase</fullName>
        <ecNumber evidence="3">4.6.1.1</ecNumber>
    </submittedName>
</protein>
<proteinExistence type="predicted"/>
<evidence type="ECO:0000313" key="3">
    <source>
        <dbReference type="EMBL" id="SAM72877.1"/>
    </source>
</evidence>
<name>A0A1C3H7E6_9GAMM</name>
<dbReference type="Proteomes" id="UP000190837">
    <property type="component" value="Unassembled WGS sequence"/>
</dbReference>
<dbReference type="Pfam" id="PF01928">
    <property type="entry name" value="CYTH"/>
    <property type="match status" value="1"/>
</dbReference>
<evidence type="ECO:0000259" key="2">
    <source>
        <dbReference type="PROSITE" id="PS51707"/>
    </source>
</evidence>
<dbReference type="PANTHER" id="PTHR40114:SF1">
    <property type="entry name" value="SLR0698 PROTEIN"/>
    <property type="match status" value="1"/>
</dbReference>
<feature type="domain" description="CYTH" evidence="2">
    <location>
        <begin position="2"/>
        <end position="148"/>
    </location>
</feature>
<dbReference type="EMBL" id="FKLO01000085">
    <property type="protein sequence ID" value="SAM72877.1"/>
    <property type="molecule type" value="Genomic_DNA"/>
</dbReference>
<dbReference type="EC" id="4.6.1.1" evidence="3"/>
<dbReference type="SMART" id="SM01118">
    <property type="entry name" value="CYTH"/>
    <property type="match status" value="1"/>
</dbReference>
<evidence type="ECO:0000256" key="1">
    <source>
        <dbReference type="PIRSR" id="PIRSR016487-1"/>
    </source>
</evidence>
<dbReference type="AlphaFoldDB" id="A0A1C3H7E6"/>
<dbReference type="PROSITE" id="PS51707">
    <property type="entry name" value="CYTH"/>
    <property type="match status" value="1"/>
</dbReference>
<dbReference type="PANTHER" id="PTHR40114">
    <property type="entry name" value="SLR0698 PROTEIN"/>
    <property type="match status" value="1"/>
</dbReference>
<evidence type="ECO:0000313" key="4">
    <source>
        <dbReference type="Proteomes" id="UP000190837"/>
    </source>
</evidence>
<organism evidence="3 4">
    <name type="scientific">Cardiobacterium hominis</name>
    <dbReference type="NCBI Taxonomy" id="2718"/>
    <lineage>
        <taxon>Bacteria</taxon>
        <taxon>Pseudomonadati</taxon>
        <taxon>Pseudomonadota</taxon>
        <taxon>Gammaproteobacteria</taxon>
        <taxon>Cardiobacteriales</taxon>
        <taxon>Cardiobacteriaceae</taxon>
        <taxon>Cardiobacterium</taxon>
    </lineage>
</organism>